<sequence length="75" mass="8007">MAGTGKLIHTVREDKDMKLWKQACVMAVGLVLLGACHTDPFSIKPEVNVTLPEKTPDTQPAPEPEAVDPDAEPGA</sequence>
<evidence type="ECO:0008006" key="4">
    <source>
        <dbReference type="Google" id="ProtNLM"/>
    </source>
</evidence>
<evidence type="ECO:0000256" key="1">
    <source>
        <dbReference type="SAM" id="MobiDB-lite"/>
    </source>
</evidence>
<feature type="compositionally biased region" description="Acidic residues" evidence="1">
    <location>
        <begin position="65"/>
        <end position="75"/>
    </location>
</feature>
<proteinExistence type="predicted"/>
<gene>
    <name evidence="2" type="ORF">HJO_11922</name>
</gene>
<dbReference type="AlphaFoldDB" id="A0A059FME7"/>
<evidence type="ECO:0000313" key="3">
    <source>
        <dbReference type="Proteomes" id="UP000025171"/>
    </source>
</evidence>
<dbReference type="EMBL" id="ARYK01000005">
    <property type="protein sequence ID" value="KCZ91824.1"/>
    <property type="molecule type" value="Genomic_DNA"/>
</dbReference>
<dbReference type="OrthoDB" id="7620408at2"/>
<organism evidence="2 3">
    <name type="scientific">Hyphomonas johnsonii MHS-2</name>
    <dbReference type="NCBI Taxonomy" id="1280950"/>
    <lineage>
        <taxon>Bacteria</taxon>
        <taxon>Pseudomonadati</taxon>
        <taxon>Pseudomonadota</taxon>
        <taxon>Alphaproteobacteria</taxon>
        <taxon>Hyphomonadales</taxon>
        <taxon>Hyphomonadaceae</taxon>
        <taxon>Hyphomonas</taxon>
    </lineage>
</organism>
<protein>
    <recommendedName>
        <fullName evidence="4">Lipoprotein</fullName>
    </recommendedName>
</protein>
<accession>A0A059FME7</accession>
<reference evidence="2 3" key="1">
    <citation type="journal article" date="2014" name="Antonie Van Leeuwenhoek">
        <title>Hyphomonas beringensis sp. nov. and Hyphomonas chukchiensis sp. nov., isolated from surface seawater of the Bering Sea and Chukchi Sea.</title>
        <authorList>
            <person name="Li C."/>
            <person name="Lai Q."/>
            <person name="Li G."/>
            <person name="Dong C."/>
            <person name="Wang J."/>
            <person name="Liao Y."/>
            <person name="Shao Z."/>
        </authorList>
    </citation>
    <scope>NUCLEOTIDE SEQUENCE [LARGE SCALE GENOMIC DNA]</scope>
    <source>
        <strain evidence="2 3">MHS-2</strain>
    </source>
</reference>
<evidence type="ECO:0000313" key="2">
    <source>
        <dbReference type="EMBL" id="KCZ91824.1"/>
    </source>
</evidence>
<name>A0A059FME7_9PROT</name>
<dbReference type="PATRIC" id="fig|1280950.3.peg.2390"/>
<comment type="caution">
    <text evidence="2">The sequence shown here is derived from an EMBL/GenBank/DDBJ whole genome shotgun (WGS) entry which is preliminary data.</text>
</comment>
<dbReference type="Proteomes" id="UP000025171">
    <property type="component" value="Unassembled WGS sequence"/>
</dbReference>
<dbReference type="RefSeq" id="WP_035617089.1">
    <property type="nucleotide sequence ID" value="NZ_ARYK01000005.1"/>
</dbReference>
<dbReference type="STRING" id="1280950.HJO_11922"/>
<feature type="region of interest" description="Disordered" evidence="1">
    <location>
        <begin position="51"/>
        <end position="75"/>
    </location>
</feature>
<keyword evidence="3" id="KW-1185">Reference proteome</keyword>